<sequence>MSRSHEGQDPIYDLFTWVEDVADPNDVSGLFCEVQQALNRAVTVHREACSRSRDELNRFEADLRRVTEERNALRLLSGQREEEIKGLRAELVRSHQDQTDLTEQLQQKCETIGQLREEVDIIRAKTMGWKDGMDHLAAEKEIVRAQLSSTASHFQGMKEKSSVQARRIEELEARLASELVKAKSDAEKAKSYEDALVTVYRADAEADQVQAREAAEIANTRALELAKCQSRRETLEEIHARGFDLTEEIK</sequence>
<gene>
    <name evidence="2" type="primary">LOC142166952</name>
</gene>
<dbReference type="Proteomes" id="UP000790787">
    <property type="component" value="Chromosome 12"/>
</dbReference>
<evidence type="ECO:0000313" key="1">
    <source>
        <dbReference type="Proteomes" id="UP000790787"/>
    </source>
</evidence>
<name>A0AC58SDH5_TOBAC</name>
<organism evidence="1 2">
    <name type="scientific">Nicotiana tabacum</name>
    <name type="common">Common tobacco</name>
    <dbReference type="NCBI Taxonomy" id="4097"/>
    <lineage>
        <taxon>Eukaryota</taxon>
        <taxon>Viridiplantae</taxon>
        <taxon>Streptophyta</taxon>
        <taxon>Embryophyta</taxon>
        <taxon>Tracheophyta</taxon>
        <taxon>Spermatophyta</taxon>
        <taxon>Magnoliopsida</taxon>
        <taxon>eudicotyledons</taxon>
        <taxon>Gunneridae</taxon>
        <taxon>Pentapetalae</taxon>
        <taxon>asterids</taxon>
        <taxon>lamiids</taxon>
        <taxon>Solanales</taxon>
        <taxon>Solanaceae</taxon>
        <taxon>Nicotianoideae</taxon>
        <taxon>Nicotianeae</taxon>
        <taxon>Nicotiana</taxon>
    </lineage>
</organism>
<evidence type="ECO:0000313" key="2">
    <source>
        <dbReference type="RefSeq" id="XP_075083023.1"/>
    </source>
</evidence>
<reference evidence="2" key="2">
    <citation type="submission" date="2025-08" db="UniProtKB">
        <authorList>
            <consortium name="RefSeq"/>
        </authorList>
    </citation>
    <scope>IDENTIFICATION</scope>
    <source>
        <tissue evidence="2">Leaf</tissue>
    </source>
</reference>
<keyword evidence="1" id="KW-1185">Reference proteome</keyword>
<dbReference type="RefSeq" id="XP_075083023.1">
    <property type="nucleotide sequence ID" value="XM_075226922.1"/>
</dbReference>
<accession>A0AC58SDH5</accession>
<protein>
    <submittedName>
        <fullName evidence="2">Uncharacterized protein LOC142166952 isoform X1</fullName>
    </submittedName>
</protein>
<proteinExistence type="predicted"/>
<reference evidence="1" key="1">
    <citation type="journal article" date="2014" name="Nat. Commun.">
        <title>The tobacco genome sequence and its comparison with those of tomato and potato.</title>
        <authorList>
            <person name="Sierro N."/>
            <person name="Battey J.N."/>
            <person name="Ouadi S."/>
            <person name="Bakaher N."/>
            <person name="Bovet L."/>
            <person name="Willig A."/>
            <person name="Goepfert S."/>
            <person name="Peitsch M.C."/>
            <person name="Ivanov N.V."/>
        </authorList>
    </citation>
    <scope>NUCLEOTIDE SEQUENCE [LARGE SCALE GENOMIC DNA]</scope>
</reference>